<dbReference type="GO" id="GO:0022857">
    <property type="term" value="F:transmembrane transporter activity"/>
    <property type="evidence" value="ECO:0007669"/>
    <property type="project" value="InterPro"/>
</dbReference>
<evidence type="ECO:0000313" key="8">
    <source>
        <dbReference type="EMBL" id="ACU53309.1"/>
    </source>
</evidence>
<feature type="transmembrane region" description="Helical" evidence="6">
    <location>
        <begin position="374"/>
        <end position="391"/>
    </location>
</feature>
<dbReference type="OrthoDB" id="9787026at2"/>
<accession>C7M2R5</accession>
<evidence type="ECO:0000256" key="3">
    <source>
        <dbReference type="ARBA" id="ARBA00022692"/>
    </source>
</evidence>
<evidence type="ECO:0000256" key="2">
    <source>
        <dbReference type="ARBA" id="ARBA00022448"/>
    </source>
</evidence>
<keyword evidence="4 6" id="KW-1133">Transmembrane helix</keyword>
<reference evidence="8 9" key="1">
    <citation type="journal article" date="2009" name="Stand. Genomic Sci.">
        <title>Complete genome sequence of Acidimicrobium ferrooxidans type strain (ICP).</title>
        <authorList>
            <person name="Clum A."/>
            <person name="Nolan M."/>
            <person name="Lang E."/>
            <person name="Glavina Del Rio T."/>
            <person name="Tice H."/>
            <person name="Copeland A."/>
            <person name="Cheng J.F."/>
            <person name="Lucas S."/>
            <person name="Chen F."/>
            <person name="Bruce D."/>
            <person name="Goodwin L."/>
            <person name="Pitluck S."/>
            <person name="Ivanova N."/>
            <person name="Mavrommatis K."/>
            <person name="Mikhailova N."/>
            <person name="Pati A."/>
            <person name="Chen A."/>
            <person name="Palaniappan K."/>
            <person name="Goker M."/>
            <person name="Spring S."/>
            <person name="Land M."/>
            <person name="Hauser L."/>
            <person name="Chang Y.J."/>
            <person name="Jeffries C.C."/>
            <person name="Chain P."/>
            <person name="Bristow J."/>
            <person name="Eisen J.A."/>
            <person name="Markowitz V."/>
            <person name="Hugenholtz P."/>
            <person name="Kyrpides N.C."/>
            <person name="Klenk H.P."/>
            <person name="Lapidus A."/>
        </authorList>
    </citation>
    <scope>NUCLEOTIDE SEQUENCE [LARGE SCALE GENOMIC DNA]</scope>
    <source>
        <strain evidence="9">DSM 10331 / JCM 15462 / NBRC 103882 / ICP</strain>
    </source>
</reference>
<dbReference type="SUPFAM" id="SSF103473">
    <property type="entry name" value="MFS general substrate transporter"/>
    <property type="match status" value="1"/>
</dbReference>
<gene>
    <name evidence="8" type="ordered locus">Afer_0341</name>
</gene>
<feature type="transmembrane region" description="Helical" evidence="6">
    <location>
        <begin position="53"/>
        <end position="76"/>
    </location>
</feature>
<dbReference type="eggNOG" id="COG0477">
    <property type="taxonomic scope" value="Bacteria"/>
</dbReference>
<dbReference type="InterPro" id="IPR020846">
    <property type="entry name" value="MFS_dom"/>
</dbReference>
<dbReference type="GO" id="GO:0005886">
    <property type="term" value="C:plasma membrane"/>
    <property type="evidence" value="ECO:0007669"/>
    <property type="project" value="UniProtKB-SubCell"/>
</dbReference>
<feature type="transmembrane region" description="Helical" evidence="6">
    <location>
        <begin position="466"/>
        <end position="487"/>
    </location>
</feature>
<evidence type="ECO:0000256" key="4">
    <source>
        <dbReference type="ARBA" id="ARBA00022989"/>
    </source>
</evidence>
<evidence type="ECO:0000256" key="5">
    <source>
        <dbReference type="ARBA" id="ARBA00023136"/>
    </source>
</evidence>
<proteinExistence type="predicted"/>
<feature type="transmembrane region" description="Helical" evidence="6">
    <location>
        <begin position="143"/>
        <end position="164"/>
    </location>
</feature>
<evidence type="ECO:0000259" key="7">
    <source>
        <dbReference type="PROSITE" id="PS50850"/>
    </source>
</evidence>
<dbReference type="Pfam" id="PF00083">
    <property type="entry name" value="Sugar_tr"/>
    <property type="match status" value="1"/>
</dbReference>
<dbReference type="PANTHER" id="PTHR23511">
    <property type="entry name" value="SYNAPTIC VESICLE GLYCOPROTEIN 2"/>
    <property type="match status" value="1"/>
</dbReference>
<dbReference type="Gene3D" id="1.20.1250.20">
    <property type="entry name" value="MFS general substrate transporter like domains"/>
    <property type="match status" value="2"/>
</dbReference>
<organism evidence="8 9">
    <name type="scientific">Acidimicrobium ferrooxidans (strain DSM 10331 / JCM 15462 / NBRC 103882 / ICP)</name>
    <dbReference type="NCBI Taxonomy" id="525909"/>
    <lineage>
        <taxon>Bacteria</taxon>
        <taxon>Bacillati</taxon>
        <taxon>Actinomycetota</taxon>
        <taxon>Acidimicrobiia</taxon>
        <taxon>Acidimicrobiales</taxon>
        <taxon>Acidimicrobiaceae</taxon>
        <taxon>Acidimicrobium</taxon>
    </lineage>
</organism>
<keyword evidence="9" id="KW-1185">Reference proteome</keyword>
<feature type="transmembrane region" description="Helical" evidence="6">
    <location>
        <begin position="397"/>
        <end position="417"/>
    </location>
</feature>
<sequence length="508" mass="53052">MAGAASSPGPLDDPGDEVGLTTLAPGVAVHPDHASLLRELDTAPLGLEHVVSWWIASGGTLADGLSVAIIGMALPLAEHQLHLGTVEVALLGAGLVAGAAVGASVGGHLADRVGRTAVMLADMLLLIVAAVASSVAWSAPLLVVAQCGVGIAVGIDFPAGSSYVAETMPQASRAHFLVATIANQAVGMVLGAALVLGLVHEVQTPSVWRFFFGVEALVAAFFLLARLHLVESPRWLMARGRNREALRAMEVFVPSRARAFEGIAARLGDRPLHVARIPHDDKAARFRSIFAPAYRRRTLLTTVPWLLMDIATYGVGLFTPVLLDTLGVRSHSSNLPARTASLALGTGFVDLFLLAGFAVGVVVVARFGRLRMQILGFVGMAIGMGVLLASTQVTISVLRVAFVLVGFVAFNFLMNVGPNSTTYVLPAELFPTQLRSTGSGFAASMAKVGATIGVFLVPVVSAHWGTAAVVGAMVVVSLLGATTTVLWRVDDREQTLEEHQASEPVDTL</sequence>
<dbReference type="EMBL" id="CP001631">
    <property type="protein sequence ID" value="ACU53309.1"/>
    <property type="molecule type" value="Genomic_DNA"/>
</dbReference>
<feature type="transmembrane region" description="Helical" evidence="6">
    <location>
        <begin position="88"/>
        <end position="110"/>
    </location>
</feature>
<feature type="transmembrane region" description="Helical" evidence="6">
    <location>
        <begin position="176"/>
        <end position="198"/>
    </location>
</feature>
<feature type="transmembrane region" description="Helical" evidence="6">
    <location>
        <begin position="210"/>
        <end position="229"/>
    </location>
</feature>
<evidence type="ECO:0000256" key="1">
    <source>
        <dbReference type="ARBA" id="ARBA00004651"/>
    </source>
</evidence>
<keyword evidence="5 6" id="KW-0472">Membrane</keyword>
<dbReference type="InterPro" id="IPR036259">
    <property type="entry name" value="MFS_trans_sf"/>
</dbReference>
<dbReference type="InterPro" id="IPR005828">
    <property type="entry name" value="MFS_sugar_transport-like"/>
</dbReference>
<feature type="transmembrane region" description="Helical" evidence="6">
    <location>
        <begin position="438"/>
        <end position="460"/>
    </location>
</feature>
<name>C7M2R5_ACIFD</name>
<feature type="transmembrane region" description="Helical" evidence="6">
    <location>
        <begin position="305"/>
        <end position="323"/>
    </location>
</feature>
<dbReference type="HOGENOM" id="CLU_001265_46_14_11"/>
<keyword evidence="3 6" id="KW-0812">Transmembrane</keyword>
<protein>
    <submittedName>
        <fullName evidence="8">Major facilitator superfamily MFS_1</fullName>
    </submittedName>
</protein>
<dbReference type="PROSITE" id="PS50850">
    <property type="entry name" value="MFS"/>
    <property type="match status" value="1"/>
</dbReference>
<evidence type="ECO:0000256" key="6">
    <source>
        <dbReference type="SAM" id="Phobius"/>
    </source>
</evidence>
<dbReference type="STRING" id="525909.Afer_0341"/>
<feature type="domain" description="Major facilitator superfamily (MFS) profile" evidence="7">
    <location>
        <begin position="52"/>
        <end position="492"/>
    </location>
</feature>
<keyword evidence="2" id="KW-0813">Transport</keyword>
<dbReference type="Proteomes" id="UP000000771">
    <property type="component" value="Chromosome"/>
</dbReference>
<feature type="transmembrane region" description="Helical" evidence="6">
    <location>
        <begin position="343"/>
        <end position="367"/>
    </location>
</feature>
<dbReference type="RefSeq" id="WP_015797810.1">
    <property type="nucleotide sequence ID" value="NC_013124.1"/>
</dbReference>
<dbReference type="PANTHER" id="PTHR23511:SF34">
    <property type="entry name" value="SYNAPTIC VESICLE GLYCOPROTEIN 2"/>
    <property type="match status" value="1"/>
</dbReference>
<comment type="subcellular location">
    <subcellularLocation>
        <location evidence="1">Cell membrane</location>
        <topology evidence="1">Multi-pass membrane protein</topology>
    </subcellularLocation>
</comment>
<feature type="transmembrane region" description="Helical" evidence="6">
    <location>
        <begin position="117"/>
        <end position="137"/>
    </location>
</feature>
<evidence type="ECO:0000313" key="9">
    <source>
        <dbReference type="Proteomes" id="UP000000771"/>
    </source>
</evidence>
<dbReference type="AlphaFoldDB" id="C7M2R5"/>
<dbReference type="KEGG" id="afo:Afer_0341"/>